<keyword evidence="3" id="KW-1185">Reference proteome</keyword>
<feature type="transmembrane region" description="Helical" evidence="1">
    <location>
        <begin position="104"/>
        <end position="125"/>
    </location>
</feature>
<name>A0A9N9RGX1_9DIPT</name>
<sequence>MKTIDRFLCFKVITGAFIVGVFNMIVALLLFFHSLNALKSGVYKENKTLIEIADSSLGEVMLYTSPRSEIDRCLYILDMLAQVIIIAVNVTFILGVVTRDIKMIIPGVVVSAFGIAAHPLNILMIDTTFFGFIKASLLGVVLFLCFVTSYSAYVKIKNEQSTSCTVQQCSNNEPANP</sequence>
<keyword evidence="1" id="KW-0472">Membrane</keyword>
<dbReference type="Proteomes" id="UP001153620">
    <property type="component" value="Chromosome 1"/>
</dbReference>
<keyword evidence="1" id="KW-0812">Transmembrane</keyword>
<proteinExistence type="predicted"/>
<feature type="transmembrane region" description="Helical" evidence="1">
    <location>
        <begin position="74"/>
        <end position="97"/>
    </location>
</feature>
<evidence type="ECO:0000313" key="3">
    <source>
        <dbReference type="Proteomes" id="UP001153620"/>
    </source>
</evidence>
<evidence type="ECO:0000313" key="2">
    <source>
        <dbReference type="EMBL" id="CAG9797720.1"/>
    </source>
</evidence>
<keyword evidence="1" id="KW-1133">Transmembrane helix</keyword>
<organism evidence="2 3">
    <name type="scientific">Chironomus riparius</name>
    <dbReference type="NCBI Taxonomy" id="315576"/>
    <lineage>
        <taxon>Eukaryota</taxon>
        <taxon>Metazoa</taxon>
        <taxon>Ecdysozoa</taxon>
        <taxon>Arthropoda</taxon>
        <taxon>Hexapoda</taxon>
        <taxon>Insecta</taxon>
        <taxon>Pterygota</taxon>
        <taxon>Neoptera</taxon>
        <taxon>Endopterygota</taxon>
        <taxon>Diptera</taxon>
        <taxon>Nematocera</taxon>
        <taxon>Chironomoidea</taxon>
        <taxon>Chironomidae</taxon>
        <taxon>Chironominae</taxon>
        <taxon>Chironomus</taxon>
    </lineage>
</organism>
<gene>
    <name evidence="2" type="ORF">CHIRRI_LOCUS709</name>
</gene>
<evidence type="ECO:0000256" key="1">
    <source>
        <dbReference type="SAM" id="Phobius"/>
    </source>
</evidence>
<dbReference type="EMBL" id="OU895877">
    <property type="protein sequence ID" value="CAG9797720.1"/>
    <property type="molecule type" value="Genomic_DNA"/>
</dbReference>
<dbReference type="AlphaFoldDB" id="A0A9N9RGX1"/>
<feature type="transmembrane region" description="Helical" evidence="1">
    <location>
        <begin position="12"/>
        <end position="32"/>
    </location>
</feature>
<reference evidence="2" key="1">
    <citation type="submission" date="2022-01" db="EMBL/GenBank/DDBJ databases">
        <authorList>
            <person name="King R."/>
        </authorList>
    </citation>
    <scope>NUCLEOTIDE SEQUENCE</scope>
</reference>
<protein>
    <submittedName>
        <fullName evidence="2">Uncharacterized protein</fullName>
    </submittedName>
</protein>
<reference evidence="2" key="2">
    <citation type="submission" date="2022-10" db="EMBL/GenBank/DDBJ databases">
        <authorList>
            <consortium name="ENA_rothamsted_submissions"/>
            <consortium name="culmorum"/>
            <person name="King R."/>
        </authorList>
    </citation>
    <scope>NUCLEOTIDE SEQUENCE</scope>
</reference>
<accession>A0A9N9RGX1</accession>
<feature type="transmembrane region" description="Helical" evidence="1">
    <location>
        <begin position="131"/>
        <end position="153"/>
    </location>
</feature>